<dbReference type="InterPro" id="IPR014016">
    <property type="entry name" value="UvrD-like_ATP-bd"/>
</dbReference>
<keyword evidence="2 13" id="KW-0547">Nucleotide-binding</keyword>
<dbReference type="GO" id="GO:0033202">
    <property type="term" value="C:DNA helicase complex"/>
    <property type="evidence" value="ECO:0007669"/>
    <property type="project" value="TreeGrafter"/>
</dbReference>
<comment type="caution">
    <text evidence="17">The sequence shown here is derived from an EMBL/GenBank/DDBJ whole genome shotgun (WGS) entry which is preliminary data.</text>
</comment>
<dbReference type="InterPro" id="IPR000212">
    <property type="entry name" value="DNA_helicase_UvrD/REP"/>
</dbReference>
<dbReference type="InterPro" id="IPR011335">
    <property type="entry name" value="Restrct_endonuc-II-like"/>
</dbReference>
<dbReference type="Pfam" id="PF13361">
    <property type="entry name" value="UvrD_C"/>
    <property type="match status" value="1"/>
</dbReference>
<dbReference type="GO" id="GO:0008408">
    <property type="term" value="F:3'-5' exonuclease activity"/>
    <property type="evidence" value="ECO:0007669"/>
    <property type="project" value="UniProtKB-UniRule"/>
</dbReference>
<proteinExistence type="inferred from homology"/>
<dbReference type="Proteomes" id="UP000034455">
    <property type="component" value="Unassembled WGS sequence"/>
</dbReference>
<organism evidence="17 18">
    <name type="scientific">Staphylococcus cohnii subsp. cohnii</name>
    <dbReference type="NCBI Taxonomy" id="74704"/>
    <lineage>
        <taxon>Bacteria</taxon>
        <taxon>Bacillati</taxon>
        <taxon>Bacillota</taxon>
        <taxon>Bacilli</taxon>
        <taxon>Bacillales</taxon>
        <taxon>Staphylococcaceae</taxon>
        <taxon>Staphylococcus</taxon>
        <taxon>Staphylococcus cohnii species complex</taxon>
    </lineage>
</organism>
<dbReference type="FunFam" id="3.40.50.300:FF:001196">
    <property type="entry name" value="ATP-dependent helicase/nuclease subunit A"/>
    <property type="match status" value="1"/>
</dbReference>
<dbReference type="PANTHER" id="PTHR11070:SF48">
    <property type="entry name" value="ATP-DEPENDENT HELICASE_NUCLEASE SUBUNIT A"/>
    <property type="match status" value="1"/>
</dbReference>
<dbReference type="InterPro" id="IPR011604">
    <property type="entry name" value="PDDEXK-like_dom_sf"/>
</dbReference>
<comment type="catalytic activity">
    <reaction evidence="12 13">
        <text>ATP + H2O = ADP + phosphate + H(+)</text>
        <dbReference type="Rhea" id="RHEA:13065"/>
        <dbReference type="ChEBI" id="CHEBI:15377"/>
        <dbReference type="ChEBI" id="CHEBI:15378"/>
        <dbReference type="ChEBI" id="CHEBI:30616"/>
        <dbReference type="ChEBI" id="CHEBI:43474"/>
        <dbReference type="ChEBI" id="CHEBI:456216"/>
        <dbReference type="EC" id="5.6.2.4"/>
    </reaction>
</comment>
<evidence type="ECO:0000256" key="9">
    <source>
        <dbReference type="ARBA" id="ARBA00023204"/>
    </source>
</evidence>
<evidence type="ECO:0000256" key="3">
    <source>
        <dbReference type="ARBA" id="ARBA00022763"/>
    </source>
</evidence>
<reference evidence="17 18" key="1">
    <citation type="submission" date="2015-03" db="EMBL/GenBank/DDBJ databases">
        <title>Genome Assembly of Staphylococcus cohnii subsp. cohnii strain G22B2.</title>
        <authorList>
            <person name="Nair G."/>
            <person name="Kaur G."/>
            <person name="Khatri I."/>
            <person name="Singh N.K."/>
            <person name="Sathyabama S."/>
            <person name="Maurya S.K."/>
            <person name="Subramanian S."/>
            <person name="Agrewala J.N."/>
            <person name="Mayilraj S."/>
        </authorList>
    </citation>
    <scope>NUCLEOTIDE SEQUENCE [LARGE SCALE GENOMIC DNA]</scope>
    <source>
        <strain evidence="17 18">G22B2</strain>
    </source>
</reference>
<dbReference type="Pfam" id="PF00580">
    <property type="entry name" value="UvrD-helicase"/>
    <property type="match status" value="1"/>
</dbReference>
<keyword evidence="8 13" id="KW-0238">DNA-binding</keyword>
<dbReference type="GO" id="GO:0005829">
    <property type="term" value="C:cytosol"/>
    <property type="evidence" value="ECO:0007669"/>
    <property type="project" value="TreeGrafter"/>
</dbReference>
<evidence type="ECO:0000256" key="6">
    <source>
        <dbReference type="ARBA" id="ARBA00022839"/>
    </source>
</evidence>
<feature type="binding site" evidence="14">
    <location>
        <begin position="33"/>
        <end position="40"/>
    </location>
    <ligand>
        <name>ATP</name>
        <dbReference type="ChEBI" id="CHEBI:30616"/>
    </ligand>
</feature>
<evidence type="ECO:0000256" key="14">
    <source>
        <dbReference type="PROSITE-ProRule" id="PRU00560"/>
    </source>
</evidence>
<comment type="cofactor">
    <cofactor evidence="13">
        <name>Mg(2+)</name>
        <dbReference type="ChEBI" id="CHEBI:18420"/>
    </cofactor>
</comment>
<dbReference type="Gene3D" id="3.90.320.10">
    <property type="match status" value="1"/>
</dbReference>
<dbReference type="EC" id="5.6.2.4" evidence="13"/>
<evidence type="ECO:0000256" key="12">
    <source>
        <dbReference type="ARBA" id="ARBA00048988"/>
    </source>
</evidence>
<keyword evidence="10 13" id="KW-0413">Isomerase</keyword>
<dbReference type="SUPFAM" id="SSF52980">
    <property type="entry name" value="Restriction endonuclease-like"/>
    <property type="match status" value="1"/>
</dbReference>
<evidence type="ECO:0000313" key="18">
    <source>
        <dbReference type="Proteomes" id="UP000034455"/>
    </source>
</evidence>
<evidence type="ECO:0000259" key="16">
    <source>
        <dbReference type="PROSITE" id="PS51217"/>
    </source>
</evidence>
<evidence type="ECO:0000256" key="2">
    <source>
        <dbReference type="ARBA" id="ARBA00022741"/>
    </source>
</evidence>
<keyword evidence="6 13" id="KW-0269">Exonuclease</keyword>
<comment type="subunit">
    <text evidence="13">Heterodimer of AddA and AddB/RexB.</text>
</comment>
<evidence type="ECO:0000313" key="17">
    <source>
        <dbReference type="EMBL" id="KKI63255.1"/>
    </source>
</evidence>
<keyword evidence="9 13" id="KW-0234">DNA repair</keyword>
<comment type="catalytic activity">
    <reaction evidence="11 13">
        <text>Couples ATP hydrolysis with the unwinding of duplex DNA by translocating in the 3'-5' direction.</text>
        <dbReference type="EC" id="5.6.2.4"/>
    </reaction>
</comment>
<dbReference type="GO" id="GO:0003690">
    <property type="term" value="F:double-stranded DNA binding"/>
    <property type="evidence" value="ECO:0007669"/>
    <property type="project" value="UniProtKB-UniRule"/>
</dbReference>
<dbReference type="InterPro" id="IPR027417">
    <property type="entry name" value="P-loop_NTPase"/>
</dbReference>
<dbReference type="AlphaFoldDB" id="A0A0M2NZ64"/>
<keyword evidence="4 13" id="KW-0378">Hydrolase</keyword>
<dbReference type="HAMAP" id="MF_01451">
    <property type="entry name" value="AddA"/>
    <property type="match status" value="1"/>
</dbReference>
<dbReference type="InterPro" id="IPR038726">
    <property type="entry name" value="PDDEXK_AddAB-type"/>
</dbReference>
<dbReference type="EC" id="3.1.-.-" evidence="13"/>
<dbReference type="NCBIfam" id="TIGR02785">
    <property type="entry name" value="addA_Gpos"/>
    <property type="match status" value="1"/>
</dbReference>
<dbReference type="GO" id="GO:0005524">
    <property type="term" value="F:ATP binding"/>
    <property type="evidence" value="ECO:0007669"/>
    <property type="project" value="UniProtKB-UniRule"/>
</dbReference>
<dbReference type="EMBL" id="LAKJ01000018">
    <property type="protein sequence ID" value="KKI63255.1"/>
    <property type="molecule type" value="Genomic_DNA"/>
</dbReference>
<dbReference type="FunFam" id="3.40.50.300:FF:001236">
    <property type="entry name" value="ATP-dependent helicase/nuclease subunit A"/>
    <property type="match status" value="1"/>
</dbReference>
<name>A0A0M2NZ64_STACC</name>
<dbReference type="SUPFAM" id="SSF52540">
    <property type="entry name" value="P-loop containing nucleoside triphosphate hydrolases"/>
    <property type="match status" value="1"/>
</dbReference>
<evidence type="ECO:0000256" key="10">
    <source>
        <dbReference type="ARBA" id="ARBA00023235"/>
    </source>
</evidence>
<sequence length="1223" mass="143013">MISEIPVKPADTRWTDNQWKSIFAKDQDILVAAAAGSGKTAVLVERIIQRILRDEIDVDRLLVVTFTNASAREMKQRVDQRIQEAFIESPDNTHLKNQRIKIHQAQISTLHSFCLKLIQQHYDVLDIDPNFKTSGEAENILLLEQTIDEVLEQHYDILNPHFVDLTEQLSSDRNDEQLRDIVKKMYFFSVANPDPLNWLSHLSTPYKDEAQQEALLKLLNELAMIFMESALESLNKSYDLFMMLEQVDKQIAVIEKEQQFLSKAMENGYINHEAIVQHEFEKTFPRKDKKIKEANEMMIDAYDDGKAYYDNYKKLVSKVKNDYFSRSSENLKADMQRLAPRVAYLGLITKDVITFFNQKKRSRNILDFSDYEHFALKILTNDDGSPSIIAQTYREQFEEILVDEYQDTNRVQEKILSCIKRGAEHDGNLFMVGDVKQSIYKFRQADPSLFIEKYNRFTIDGSSYGLRIDLSQNFRSRLEVLTTTNYVFKHMMDESVGEINYDDAAQLYYGAPFDNKPHDVNLNMLVEDASSELNGSEQEAEYIVQQVEKIMNNHEIYDIKTQQYRKPNYKDIVILERSYGQARKIQQAFKDHNIPFHVNSKEGYFEQTEVQLILSFLRTIDNPLQDIYLVGLMRSVIYQFTEDELSNIRVFSPHDDYFYQSIQHYMDNDVANKKLVKKLKLFLNDIAMYQDYSQNHPVYQLIDKFYNDHYVIQYFSGLIGGKGRRANLYGLFNKAVEFENSSFRGLYQFIRFIDELMDRGKDFGEENIIGPNDDVVRMMTIHSSKGLEFPFVIYSGLSRKFRRDDLHKPVILNQNYGLGMTYYDVESNLAYPSLSSVTLKAIAEKEMVSEEMRLIYVALTRAKEQLFLIGRVKDEKELTQLEQVSVSETHLPVSYRITAQRPIDMIYPILAKYQSSSLPSEMRFEQSIDDIDATMKPYVKLTTEFYEDVASEQVISDSEQRTVSDIENMNSGNDTLKTQIHQQLTYVYPYQEAKEKPSKQSVSELKRQLETEQADTNYDRVRQYRIGTTAYERPAFLSHQTKRKANEVGTLMHTVMQHLPFKQERLTSEEIEAFVDQLIVKSIIPKDAKADIQFQDIHNFVESDLYLTIAQSDYIYRELPFVVNQAKVDQLQDGETDASIIQGMIDLIFIKDDQYYFVDYKTDAFNRRLHMSDEEVGNQLRTRYKIQMEYYRNTLQTILGKSVKGYLYFFKFGQLSIDDKSIK</sequence>
<evidence type="ECO:0000259" key="15">
    <source>
        <dbReference type="PROSITE" id="PS51198"/>
    </source>
</evidence>
<evidence type="ECO:0000256" key="11">
    <source>
        <dbReference type="ARBA" id="ARBA00034617"/>
    </source>
</evidence>
<evidence type="ECO:0000256" key="7">
    <source>
        <dbReference type="ARBA" id="ARBA00022840"/>
    </source>
</evidence>
<evidence type="ECO:0000256" key="13">
    <source>
        <dbReference type="HAMAP-Rule" id="MF_01451"/>
    </source>
</evidence>
<dbReference type="Gene3D" id="3.40.50.300">
    <property type="entry name" value="P-loop containing nucleotide triphosphate hydrolases"/>
    <property type="match status" value="4"/>
</dbReference>
<dbReference type="PROSITE" id="PS51198">
    <property type="entry name" value="UVRD_HELICASE_ATP_BIND"/>
    <property type="match status" value="1"/>
</dbReference>
<accession>A0A0M2NZ64</accession>
<keyword evidence="1 13" id="KW-0540">Nuclease</keyword>
<dbReference type="InterPro" id="IPR014152">
    <property type="entry name" value="AddA"/>
</dbReference>
<dbReference type="PANTHER" id="PTHR11070">
    <property type="entry name" value="UVRD / RECB / PCRA DNA HELICASE FAMILY MEMBER"/>
    <property type="match status" value="1"/>
</dbReference>
<dbReference type="PATRIC" id="fig|74704.6.peg.1140"/>
<dbReference type="Gene3D" id="1.10.486.10">
    <property type="entry name" value="PCRA, domain 4"/>
    <property type="match status" value="1"/>
</dbReference>
<dbReference type="CDD" id="cd17932">
    <property type="entry name" value="DEXQc_UvrD"/>
    <property type="match status" value="2"/>
</dbReference>
<dbReference type="InterPro" id="IPR014017">
    <property type="entry name" value="DNA_helicase_UvrD-like_C"/>
</dbReference>
<evidence type="ECO:0000256" key="8">
    <source>
        <dbReference type="ARBA" id="ARBA00023125"/>
    </source>
</evidence>
<feature type="domain" description="UvrD-like helicase ATP-binding" evidence="15">
    <location>
        <begin position="12"/>
        <end position="477"/>
    </location>
</feature>
<protein>
    <recommendedName>
        <fullName evidence="13">ATP-dependent helicase/nuclease subunit A</fullName>
        <ecNumber evidence="13">3.1.-.-</ecNumber>
        <ecNumber evidence="13">5.6.2.4</ecNumber>
    </recommendedName>
    <alternativeName>
        <fullName evidence="13">ATP-dependent helicase/nuclease AddA</fullName>
    </alternativeName>
    <alternativeName>
        <fullName evidence="13">DNA 3'-5' helicase AddA</fullName>
    </alternativeName>
</protein>
<comment type="function">
    <text evidence="13">The heterodimer acts as both an ATP-dependent DNA helicase and an ATP-dependent, dual-direction single-stranded exonuclease. Recognizes the chi site generating a DNA molecule suitable for the initiation of homologous recombination. The AddA nuclease domain is required for chi fragment generation; this subunit has the helicase and 3' -&gt; 5' nuclease activities.</text>
</comment>
<feature type="domain" description="UvrD-like helicase C-terminal" evidence="16">
    <location>
        <begin position="499"/>
        <end position="786"/>
    </location>
</feature>
<dbReference type="Pfam" id="PF12705">
    <property type="entry name" value="PDDEXK_1"/>
    <property type="match status" value="1"/>
</dbReference>
<keyword evidence="7 13" id="KW-0067">ATP-binding</keyword>
<evidence type="ECO:0000256" key="1">
    <source>
        <dbReference type="ARBA" id="ARBA00022722"/>
    </source>
</evidence>
<dbReference type="GO" id="GO:0043138">
    <property type="term" value="F:3'-5' DNA helicase activity"/>
    <property type="evidence" value="ECO:0007669"/>
    <property type="project" value="UniProtKB-UniRule"/>
</dbReference>
<evidence type="ECO:0000256" key="5">
    <source>
        <dbReference type="ARBA" id="ARBA00022806"/>
    </source>
</evidence>
<evidence type="ECO:0000256" key="4">
    <source>
        <dbReference type="ARBA" id="ARBA00022801"/>
    </source>
</evidence>
<dbReference type="RefSeq" id="WP_019469642.1">
    <property type="nucleotide sequence ID" value="NZ_LAKJ01000018.1"/>
</dbReference>
<keyword evidence="3 13" id="KW-0227">DNA damage</keyword>
<dbReference type="PROSITE" id="PS51217">
    <property type="entry name" value="UVRD_HELICASE_CTER"/>
    <property type="match status" value="1"/>
</dbReference>
<gene>
    <name evidence="13" type="primary">addA</name>
    <name evidence="17" type="ORF">UF66_1111</name>
</gene>
<keyword evidence="5 13" id="KW-0347">Helicase</keyword>
<dbReference type="GO" id="GO:0000724">
    <property type="term" value="P:double-strand break repair via homologous recombination"/>
    <property type="evidence" value="ECO:0007669"/>
    <property type="project" value="UniProtKB-UniRule"/>
</dbReference>
<comment type="similarity">
    <text evidence="13">Belongs to the helicase family. AddA subfamily.</text>
</comment>
<dbReference type="GO" id="GO:0016887">
    <property type="term" value="F:ATP hydrolysis activity"/>
    <property type="evidence" value="ECO:0007669"/>
    <property type="project" value="RHEA"/>
</dbReference>